<feature type="non-terminal residue" evidence="1">
    <location>
        <position position="124"/>
    </location>
</feature>
<proteinExistence type="predicted"/>
<protein>
    <recommendedName>
        <fullName evidence="2">Sel1 repeat family protein</fullName>
    </recommendedName>
</protein>
<dbReference type="AlphaFoldDB" id="X0UF01"/>
<name>X0UF01_9ZZZZ</name>
<feature type="non-terminal residue" evidence="1">
    <location>
        <position position="1"/>
    </location>
</feature>
<evidence type="ECO:0008006" key="2">
    <source>
        <dbReference type="Google" id="ProtNLM"/>
    </source>
</evidence>
<reference evidence="1" key="1">
    <citation type="journal article" date="2014" name="Front. Microbiol.">
        <title>High frequency of phylogenetically diverse reductive dehalogenase-homologous genes in deep subseafloor sedimentary metagenomes.</title>
        <authorList>
            <person name="Kawai M."/>
            <person name="Futagami T."/>
            <person name="Toyoda A."/>
            <person name="Takaki Y."/>
            <person name="Nishi S."/>
            <person name="Hori S."/>
            <person name="Arai W."/>
            <person name="Tsubouchi T."/>
            <person name="Morono Y."/>
            <person name="Uchiyama I."/>
            <person name="Ito T."/>
            <person name="Fujiyama A."/>
            <person name="Inagaki F."/>
            <person name="Takami H."/>
        </authorList>
    </citation>
    <scope>NUCLEOTIDE SEQUENCE</scope>
    <source>
        <strain evidence="1">Expedition CK06-06</strain>
    </source>
</reference>
<dbReference type="InterPro" id="IPR011990">
    <property type="entry name" value="TPR-like_helical_dom_sf"/>
</dbReference>
<sequence length="124" mass="13489">YDSKTEGVPRDRTRAVVGYERARELAADDATRARCLNWIGLEWSEVEPHDYARADAAFAEAAALGDRYAARNLALMLKKTHADAADAQRRVTELLTIAARGGSVASMRDLAERHESGVGCNADA</sequence>
<dbReference type="EMBL" id="BARS01013774">
    <property type="protein sequence ID" value="GAF87060.1"/>
    <property type="molecule type" value="Genomic_DNA"/>
</dbReference>
<dbReference type="SUPFAM" id="SSF81901">
    <property type="entry name" value="HCP-like"/>
    <property type="match status" value="1"/>
</dbReference>
<comment type="caution">
    <text evidence="1">The sequence shown here is derived from an EMBL/GenBank/DDBJ whole genome shotgun (WGS) entry which is preliminary data.</text>
</comment>
<gene>
    <name evidence="1" type="ORF">S01H1_23692</name>
</gene>
<dbReference type="Gene3D" id="1.25.40.10">
    <property type="entry name" value="Tetratricopeptide repeat domain"/>
    <property type="match status" value="1"/>
</dbReference>
<accession>X0UF01</accession>
<organism evidence="1">
    <name type="scientific">marine sediment metagenome</name>
    <dbReference type="NCBI Taxonomy" id="412755"/>
    <lineage>
        <taxon>unclassified sequences</taxon>
        <taxon>metagenomes</taxon>
        <taxon>ecological metagenomes</taxon>
    </lineage>
</organism>
<evidence type="ECO:0000313" key="1">
    <source>
        <dbReference type="EMBL" id="GAF87060.1"/>
    </source>
</evidence>